<keyword evidence="3" id="KW-1185">Reference proteome</keyword>
<feature type="domain" description="Magnesium transporter MgtE intracellular" evidence="1">
    <location>
        <begin position="132"/>
        <end position="185"/>
    </location>
</feature>
<dbReference type="InterPro" id="IPR006668">
    <property type="entry name" value="Mg_transptr_MgtE_intracell_dom"/>
</dbReference>
<dbReference type="EMBL" id="VSIY01000015">
    <property type="protein sequence ID" value="TYB77885.1"/>
    <property type="molecule type" value="Genomic_DNA"/>
</dbReference>
<evidence type="ECO:0000259" key="1">
    <source>
        <dbReference type="Pfam" id="PF03448"/>
    </source>
</evidence>
<name>A0A5D0RAH9_9RHOB</name>
<dbReference type="Proteomes" id="UP000322080">
    <property type="component" value="Unassembled WGS sequence"/>
</dbReference>
<evidence type="ECO:0000313" key="2">
    <source>
        <dbReference type="EMBL" id="TYB77885.1"/>
    </source>
</evidence>
<protein>
    <recommendedName>
        <fullName evidence="1">Magnesium transporter MgtE intracellular domain-containing protein</fullName>
    </recommendedName>
</protein>
<organism evidence="2 3">
    <name type="scientific">Maritimibacter fusiformis</name>
    <dbReference type="NCBI Taxonomy" id="2603819"/>
    <lineage>
        <taxon>Bacteria</taxon>
        <taxon>Pseudomonadati</taxon>
        <taxon>Pseudomonadota</taxon>
        <taxon>Alphaproteobacteria</taxon>
        <taxon>Rhodobacterales</taxon>
        <taxon>Roseobacteraceae</taxon>
        <taxon>Maritimibacter</taxon>
    </lineage>
</organism>
<reference evidence="2 3" key="1">
    <citation type="submission" date="2019-08" db="EMBL/GenBank/DDBJ databases">
        <title>Identification of a novel species of the genus Boseongicola.</title>
        <authorList>
            <person name="Zhang X.-Q."/>
        </authorList>
    </citation>
    <scope>NUCLEOTIDE SEQUENCE [LARGE SCALE GENOMIC DNA]</scope>
    <source>
        <strain evidence="2 3">HY14</strain>
    </source>
</reference>
<proteinExistence type="predicted"/>
<dbReference type="SUPFAM" id="SSF158791">
    <property type="entry name" value="MgtE N-terminal domain-like"/>
    <property type="match status" value="1"/>
</dbReference>
<accession>A0A5D0RAH9</accession>
<comment type="caution">
    <text evidence="2">The sequence shown here is derived from an EMBL/GenBank/DDBJ whole genome shotgun (WGS) entry which is preliminary data.</text>
</comment>
<dbReference type="AlphaFoldDB" id="A0A5D0RAH9"/>
<gene>
    <name evidence="2" type="ORF">FVF75_16740</name>
</gene>
<dbReference type="RefSeq" id="WP_148379924.1">
    <property type="nucleotide sequence ID" value="NZ_VSIY01000015.1"/>
</dbReference>
<evidence type="ECO:0000313" key="3">
    <source>
        <dbReference type="Proteomes" id="UP000322080"/>
    </source>
</evidence>
<sequence>MAEKPGKPKGKRRRRGARGVLWIIALCLAASGLIRLGAGSGPAIASELAARGRADAGAAECAGDDDISEVLALLKEREGALDDREATLATRMQALAVAEEQIARNMAALEQAEASLSATMALASTAAEDDLTRLTAVYENMKPKEAAEVFAAMDPKFAAGFLGRMRADAAAAIMAGLTPDAAYAISVLLAGRNAEVPTE</sequence>
<dbReference type="Pfam" id="PF03448">
    <property type="entry name" value="MgtE_N"/>
    <property type="match status" value="1"/>
</dbReference>